<dbReference type="EMBL" id="JACIDN010000001">
    <property type="protein sequence ID" value="MBB3901115.1"/>
    <property type="molecule type" value="Genomic_DNA"/>
</dbReference>
<sequence>MSLTRFFVDGAEAFIFTTGFFGFFASRLPRCFSVAMIVTPDL</sequence>
<dbReference type="RefSeq" id="WP_284211710.1">
    <property type="nucleotide sequence ID" value="NZ_BSPG01000019.1"/>
</dbReference>
<evidence type="ECO:0000313" key="2">
    <source>
        <dbReference type="Proteomes" id="UP000517759"/>
    </source>
</evidence>
<accession>A0A7W6F580</accession>
<reference evidence="1 2" key="1">
    <citation type="submission" date="2020-08" db="EMBL/GenBank/DDBJ databases">
        <title>Genomic Encyclopedia of Type Strains, Phase IV (KMG-IV): sequencing the most valuable type-strain genomes for metagenomic binning, comparative biology and taxonomic classification.</title>
        <authorList>
            <person name="Goeker M."/>
        </authorList>
    </citation>
    <scope>NUCLEOTIDE SEQUENCE [LARGE SCALE GENOMIC DNA]</scope>
    <source>
        <strain evidence="1 2">DSM 24105</strain>
    </source>
</reference>
<name>A0A7W6F580_9HYPH</name>
<comment type="caution">
    <text evidence="1">The sequence shown here is derived from an EMBL/GenBank/DDBJ whole genome shotgun (WGS) entry which is preliminary data.</text>
</comment>
<dbReference type="Proteomes" id="UP000517759">
    <property type="component" value="Unassembled WGS sequence"/>
</dbReference>
<proteinExistence type="predicted"/>
<evidence type="ECO:0000313" key="1">
    <source>
        <dbReference type="EMBL" id="MBB3901115.1"/>
    </source>
</evidence>
<gene>
    <name evidence="1" type="ORF">GGR33_000595</name>
</gene>
<protein>
    <submittedName>
        <fullName evidence="1">Uncharacterized protein</fullName>
    </submittedName>
</protein>
<organism evidence="1 2">
    <name type="scientific">Methylobacterium brachythecii</name>
    <dbReference type="NCBI Taxonomy" id="1176177"/>
    <lineage>
        <taxon>Bacteria</taxon>
        <taxon>Pseudomonadati</taxon>
        <taxon>Pseudomonadota</taxon>
        <taxon>Alphaproteobacteria</taxon>
        <taxon>Hyphomicrobiales</taxon>
        <taxon>Methylobacteriaceae</taxon>
        <taxon>Methylobacterium</taxon>
    </lineage>
</organism>
<dbReference type="AlphaFoldDB" id="A0A7W6F580"/>